<accession>A0A822X673</accession>
<organism evidence="1 2">
    <name type="scientific">Enterobacter bugandensis</name>
    <dbReference type="NCBI Taxonomy" id="881260"/>
    <lineage>
        <taxon>Bacteria</taxon>
        <taxon>Pseudomonadati</taxon>
        <taxon>Pseudomonadota</taxon>
        <taxon>Gammaproteobacteria</taxon>
        <taxon>Enterobacterales</taxon>
        <taxon>Enterobacteriaceae</taxon>
        <taxon>Enterobacter</taxon>
    </lineage>
</organism>
<protein>
    <recommendedName>
        <fullName evidence="3">DUF4105 domain-containing protein</fullName>
    </recommendedName>
</protein>
<gene>
    <name evidence="1" type="ORF">SAMEA2273372_04437</name>
</gene>
<evidence type="ECO:0000313" key="1">
    <source>
        <dbReference type="EMBL" id="CZY16801.1"/>
    </source>
</evidence>
<reference evidence="1 2" key="1">
    <citation type="submission" date="2016-03" db="EMBL/GenBank/DDBJ databases">
        <authorList>
            <consortium name="Pathogen Informatics"/>
        </authorList>
    </citation>
    <scope>NUCLEOTIDE SEQUENCE [LARGE SCALE GENOMIC DNA]</scope>
    <source>
        <strain evidence="2">e1527</strain>
    </source>
</reference>
<proteinExistence type="predicted"/>
<sequence length="254" mass="27907">MDVFDQETSSSAELSWAESSNDINITNVQIRRKLYVLTVGFEVNHPSAFVDGVQDLSIDYGHAFFYVTKNDIVDVFFSFGPKGFAAQGKITDEYSGARPGDTSYSITEITRLFRLKISEEMAIKVKKKADRFTAKVNAGTEHYYAFMNDTCAETARDILKEAGVSTPSGSGPVKGVGSDGITTMGTFVNPYKWHFDFSEKYKQTGIICYGNGGSSDVANDLITLNSSWVLYPGDNDVLISTDQEGVIHGDLTKD</sequence>
<dbReference type="Proteomes" id="UP000076063">
    <property type="component" value="Unassembled WGS sequence"/>
</dbReference>
<evidence type="ECO:0000313" key="2">
    <source>
        <dbReference type="Proteomes" id="UP000076063"/>
    </source>
</evidence>
<dbReference type="EMBL" id="FJZI01000020">
    <property type="protein sequence ID" value="CZY16801.1"/>
    <property type="molecule type" value="Genomic_DNA"/>
</dbReference>
<dbReference type="RefSeq" id="WP_136431159.1">
    <property type="nucleotide sequence ID" value="NZ_CP039452.1"/>
</dbReference>
<name>A0A822X673_9ENTR</name>
<dbReference type="AlphaFoldDB" id="A0A822X673"/>
<comment type="caution">
    <text evidence="1">The sequence shown here is derived from an EMBL/GenBank/DDBJ whole genome shotgun (WGS) entry which is preliminary data.</text>
</comment>
<evidence type="ECO:0008006" key="3">
    <source>
        <dbReference type="Google" id="ProtNLM"/>
    </source>
</evidence>